<evidence type="ECO:0000313" key="4">
    <source>
        <dbReference type="Proteomes" id="UP000642876"/>
    </source>
</evidence>
<dbReference type="Proteomes" id="UP000642876">
    <property type="component" value="Unassembled WGS sequence"/>
</dbReference>
<evidence type="ECO:0000313" key="1">
    <source>
        <dbReference type="EMBL" id="MBC3179387.1"/>
    </source>
</evidence>
<dbReference type="EMBL" id="CP061032">
    <property type="protein sequence ID" value="QNP90868.1"/>
    <property type="molecule type" value="Genomic_DNA"/>
</dbReference>
<dbReference type="RefSeq" id="WP_171194429.1">
    <property type="nucleotide sequence ID" value="NZ_CP061032.1"/>
</dbReference>
<dbReference type="AlphaFoldDB" id="A0A7H0K0Q2"/>
<keyword evidence="4" id="KW-1185">Reference proteome</keyword>
<gene>
    <name evidence="1" type="ORF">H7348_08750</name>
    <name evidence="2" type="ORF">IAU68_03635</name>
</gene>
<name>A0A7H0K0Q2_9CORY</name>
<protein>
    <recommendedName>
        <fullName evidence="5">DNA methylase adenine-specific domain-containing protein</fullName>
    </recommendedName>
</protein>
<evidence type="ECO:0000313" key="3">
    <source>
        <dbReference type="Proteomes" id="UP000516235"/>
    </source>
</evidence>
<reference evidence="3 4" key="1">
    <citation type="submission" date="2020-08" db="EMBL/GenBank/DDBJ databases">
        <title>novel species in genus Corynebacterium.</title>
        <authorList>
            <person name="Zhang G."/>
        </authorList>
    </citation>
    <scope>NUCLEOTIDE SEQUENCE [LARGE SCALE GENOMIC DNA]</scope>
    <source>
        <strain evidence="3 4">zg-917</strain>
        <strain evidence="2">Zg-917</strain>
    </source>
</reference>
<dbReference type="InterPro" id="IPR029063">
    <property type="entry name" value="SAM-dependent_MTases_sf"/>
</dbReference>
<proteinExistence type="predicted"/>
<dbReference type="SUPFAM" id="SSF53335">
    <property type="entry name" value="S-adenosyl-L-methionine-dependent methyltransferases"/>
    <property type="match status" value="1"/>
</dbReference>
<dbReference type="EMBL" id="JACMYE010000007">
    <property type="protein sequence ID" value="MBC3179387.1"/>
    <property type="molecule type" value="Genomic_DNA"/>
</dbReference>
<evidence type="ECO:0000313" key="2">
    <source>
        <dbReference type="EMBL" id="QNP90868.1"/>
    </source>
</evidence>
<accession>A0A7H0K0Q2</accession>
<evidence type="ECO:0008006" key="5">
    <source>
        <dbReference type="Google" id="ProtNLM"/>
    </source>
</evidence>
<dbReference type="Proteomes" id="UP000516235">
    <property type="component" value="Chromosome"/>
</dbReference>
<dbReference type="Gene3D" id="3.40.50.150">
    <property type="entry name" value="Vaccinia Virus protein VP39"/>
    <property type="match status" value="1"/>
</dbReference>
<dbReference type="KEGG" id="cluj:IAU68_03635"/>
<sequence>MSDREKREEQTRIARYYQQLTEKQRGQRDGVVVTPVEIVDFQIHAVIDTLAEQGRTLADPQVRITDPFGGTGIYLARMMQLATLTPDELDDLYHHRMRQIELDADACRIADKNLRTVYQQETGREARHSIVHNRDTFAMTQEDFDRLWDTEESA</sequence>
<organism evidence="2 3">
    <name type="scientific">Corynebacterium lujinxingii</name>
    <dbReference type="NCBI Taxonomy" id="2763010"/>
    <lineage>
        <taxon>Bacteria</taxon>
        <taxon>Bacillati</taxon>
        <taxon>Actinomycetota</taxon>
        <taxon>Actinomycetes</taxon>
        <taxon>Mycobacteriales</taxon>
        <taxon>Corynebacteriaceae</taxon>
        <taxon>Corynebacterium</taxon>
    </lineage>
</organism>